<dbReference type="EMBL" id="BT084992">
    <property type="protein sequence ID" value="ACR35345.1"/>
    <property type="molecule type" value="mRNA"/>
</dbReference>
<dbReference type="AlphaFoldDB" id="C4J2E5"/>
<feature type="signal peptide" evidence="1">
    <location>
        <begin position="1"/>
        <end position="18"/>
    </location>
</feature>
<organism evidence="2">
    <name type="scientific">Zea mays</name>
    <name type="common">Maize</name>
    <dbReference type="NCBI Taxonomy" id="4577"/>
    <lineage>
        <taxon>Eukaryota</taxon>
        <taxon>Viridiplantae</taxon>
        <taxon>Streptophyta</taxon>
        <taxon>Embryophyta</taxon>
        <taxon>Tracheophyta</taxon>
        <taxon>Spermatophyta</taxon>
        <taxon>Magnoliopsida</taxon>
        <taxon>Liliopsida</taxon>
        <taxon>Poales</taxon>
        <taxon>Poaceae</taxon>
        <taxon>PACMAD clade</taxon>
        <taxon>Panicoideae</taxon>
        <taxon>Andropogonodae</taxon>
        <taxon>Andropogoneae</taxon>
        <taxon>Tripsacinae</taxon>
        <taxon>Zea</taxon>
    </lineage>
</organism>
<protein>
    <submittedName>
        <fullName evidence="2">Uncharacterized protein</fullName>
    </submittedName>
</protein>
<name>C4J2E5_MAIZE</name>
<sequence>MTIFPCISLRMLLHKSCAQPPGVQRLQTSDPEDNEATQTFVRKILTDSLQKLENEAPIVHRVIYLS</sequence>
<evidence type="ECO:0000256" key="1">
    <source>
        <dbReference type="SAM" id="SignalP"/>
    </source>
</evidence>
<reference evidence="2" key="1">
    <citation type="journal article" date="2009" name="PLoS Genet.">
        <title>Sequencing, mapping, and analysis of 27,455 maize full-length cDNAs.</title>
        <authorList>
            <person name="Soderlund C."/>
            <person name="Descour A."/>
            <person name="Kudrna D."/>
            <person name="Bomhoff M."/>
            <person name="Boyd L."/>
            <person name="Currie J."/>
            <person name="Angelova A."/>
            <person name="Collura K."/>
            <person name="Wissotski M."/>
            <person name="Ashley E."/>
            <person name="Morrow D."/>
            <person name="Fernandes J."/>
            <person name="Walbot V."/>
            <person name="Yu Y."/>
        </authorList>
    </citation>
    <scope>NUCLEOTIDE SEQUENCE</scope>
    <source>
        <strain evidence="2">B73</strain>
    </source>
</reference>
<feature type="chain" id="PRO_5002939109" evidence="1">
    <location>
        <begin position="19"/>
        <end position="66"/>
    </location>
</feature>
<accession>C4J2E5</accession>
<evidence type="ECO:0000313" key="2">
    <source>
        <dbReference type="EMBL" id="ACR35345.1"/>
    </source>
</evidence>
<keyword evidence="1" id="KW-0732">Signal</keyword>
<proteinExistence type="evidence at transcript level"/>